<dbReference type="GO" id="GO:0008289">
    <property type="term" value="F:lipid binding"/>
    <property type="evidence" value="ECO:0007669"/>
    <property type="project" value="UniProtKB-KW"/>
</dbReference>
<evidence type="ECO:0000256" key="7">
    <source>
        <dbReference type="ARBA" id="ARBA00060953"/>
    </source>
</evidence>
<evidence type="ECO:0000313" key="11">
    <source>
        <dbReference type="EMBL" id="AAM16156.1"/>
    </source>
</evidence>
<sequence>MKFTGLFTLALATTALATPAKRQSSPADIIDTISSKVDALGSAVSSYSGGDPSDVQSASDNLVSTIRSAVEEVNAGPDLSNSDALALTSPIQDLTDDVEGVIDQLISKKDQFVEAGAGGDVKAALSEQYDAASSLAEALSAKVPSALEDIAAELSAGITNAIQKGVDAYADVEDGGSSSSTSATGTATATSTGSETSSATDAPTSTSSTPVIPTTTGTESSTPTSSPTGTPAPPEFTGAASKERFSLVGGALAAVAVAVAI</sequence>
<protein>
    <recommendedName>
        <fullName evidence="8">Cell wall mannoprotein 1</fullName>
    </recommendedName>
</protein>
<keyword evidence="4 10" id="KW-0732">Signal</keyword>
<feature type="compositionally biased region" description="Low complexity" evidence="9">
    <location>
        <begin position="175"/>
        <end position="229"/>
    </location>
</feature>
<accession>Q8TG08</accession>
<organism evidence="11">
    <name type="scientific">Emericella nidulans</name>
    <name type="common">Aspergillus nidulans</name>
    <dbReference type="NCBI Taxonomy" id="162425"/>
    <lineage>
        <taxon>Eukaryota</taxon>
        <taxon>Fungi</taxon>
        <taxon>Dikarya</taxon>
        <taxon>Ascomycota</taxon>
        <taxon>Pezizomycotina</taxon>
        <taxon>Eurotiomycetes</taxon>
        <taxon>Eurotiomycetidae</taxon>
        <taxon>Eurotiales</taxon>
        <taxon>Aspergillaceae</taxon>
        <taxon>Aspergillus</taxon>
        <taxon>Aspergillus subgen. Nidulantes</taxon>
    </lineage>
</organism>
<feature type="region of interest" description="Disordered" evidence="9">
    <location>
        <begin position="172"/>
        <end position="238"/>
    </location>
</feature>
<dbReference type="EMBL" id="AF497720">
    <property type="protein sequence ID" value="AAM16156.1"/>
    <property type="molecule type" value="Genomic_DNA"/>
</dbReference>
<dbReference type="GO" id="GO:0009277">
    <property type="term" value="C:fungal-type cell wall"/>
    <property type="evidence" value="ECO:0007669"/>
    <property type="project" value="UniProtKB-ARBA"/>
</dbReference>
<evidence type="ECO:0000256" key="1">
    <source>
        <dbReference type="ARBA" id="ARBA00004191"/>
    </source>
</evidence>
<keyword evidence="5" id="KW-0446">Lipid-binding</keyword>
<evidence type="ECO:0000256" key="8">
    <source>
        <dbReference type="ARBA" id="ARBA00071527"/>
    </source>
</evidence>
<reference evidence="11" key="1">
    <citation type="journal article" date="2003" name="Fungal Genet. Biol.">
        <title>Expression of the mnpA gene that encodes the mannoprotein of Aspergillus nidulans is dependent on fadA and flbA as well as veA.</title>
        <authorList>
            <person name="Jeong H.Y."/>
            <person name="Kim H."/>
            <person name="Han D.M."/>
            <person name="Jahng K.Y."/>
            <person name="Chae K.S."/>
        </authorList>
    </citation>
    <scope>NUCLEOTIDE SEQUENCE</scope>
</reference>
<keyword evidence="2" id="KW-0134">Cell wall</keyword>
<proteinExistence type="inferred from homology"/>
<evidence type="ECO:0000256" key="5">
    <source>
        <dbReference type="ARBA" id="ARBA00023121"/>
    </source>
</evidence>
<evidence type="ECO:0000256" key="9">
    <source>
        <dbReference type="SAM" id="MobiDB-lite"/>
    </source>
</evidence>
<dbReference type="Pfam" id="PF12296">
    <property type="entry name" value="HsbA"/>
    <property type="match status" value="1"/>
</dbReference>
<dbReference type="PANTHER" id="PTHR38123:SF6">
    <property type="entry name" value="CELL WALL SERINE-THREONINE-RICH GALACTOMANNOPROTEIN MP1 (AFU_ORTHOLOGUE AFUA_4G03240)"/>
    <property type="match status" value="1"/>
</dbReference>
<dbReference type="GO" id="GO:0005576">
    <property type="term" value="C:extracellular region"/>
    <property type="evidence" value="ECO:0007669"/>
    <property type="project" value="TreeGrafter"/>
</dbReference>
<dbReference type="PANTHER" id="PTHR38123">
    <property type="entry name" value="CELL WALL SERINE-THREONINE-RICH GALACTOMANNOPROTEIN MP1 (AFU_ORTHOLOGUE AFUA_4G03240)"/>
    <property type="match status" value="1"/>
</dbReference>
<comment type="function">
    <text evidence="6">Constitutive protein of the cell wall. Antigen target of host humoral immune response.</text>
</comment>
<name>Q8TG08_EMEND</name>
<dbReference type="FunFam" id="1.20.1280.140:FF:000001">
    <property type="entry name" value="Cell wall serine-threonine-rich galactomannoprotein Mp1"/>
    <property type="match status" value="1"/>
</dbReference>
<feature type="chain" id="PRO_5004315181" description="Cell wall mannoprotein 1" evidence="10">
    <location>
        <begin position="18"/>
        <end position="261"/>
    </location>
</feature>
<dbReference type="InterPro" id="IPR021054">
    <property type="entry name" value="Cell_wall_mannoprotein_1"/>
</dbReference>
<evidence type="ECO:0000256" key="6">
    <source>
        <dbReference type="ARBA" id="ARBA00056563"/>
    </source>
</evidence>
<comment type="similarity">
    <text evidence="7">Belongs to the cell wall mannoprotein 1 family.</text>
</comment>
<feature type="signal peptide" evidence="10">
    <location>
        <begin position="1"/>
        <end position="17"/>
    </location>
</feature>
<dbReference type="AlphaFoldDB" id="Q8TG08"/>
<keyword evidence="3" id="KW-0964">Secreted</keyword>
<evidence type="ECO:0000256" key="10">
    <source>
        <dbReference type="SAM" id="SignalP"/>
    </source>
</evidence>
<comment type="subcellular location">
    <subcellularLocation>
        <location evidence="1">Secreted</location>
        <location evidence="1">Cell wall</location>
    </subcellularLocation>
</comment>
<evidence type="ECO:0000256" key="3">
    <source>
        <dbReference type="ARBA" id="ARBA00022525"/>
    </source>
</evidence>
<evidence type="ECO:0000256" key="2">
    <source>
        <dbReference type="ARBA" id="ARBA00022512"/>
    </source>
</evidence>
<dbReference type="Gene3D" id="1.20.1280.140">
    <property type="match status" value="1"/>
</dbReference>
<evidence type="ECO:0000256" key="4">
    <source>
        <dbReference type="ARBA" id="ARBA00022729"/>
    </source>
</evidence>